<feature type="binding site" evidence="8">
    <location>
        <position position="257"/>
    </location>
    <ligand>
        <name>Mn(2+)</name>
        <dbReference type="ChEBI" id="CHEBI:29035"/>
        <label>2</label>
    </ligand>
</feature>
<comment type="catalytic activity">
    <reaction evidence="1 8">
        <text>Release of an N-terminal amino acid, Xaa-|-Yaa-, in which Xaa is preferably Leu, but may be other amino acids including Pro although not Arg or Lys, and Yaa may be Pro. Amino acid amides and methyl esters are also readily hydrolyzed, but rates on arylamides are exceedingly low.</text>
        <dbReference type="EC" id="3.4.11.1"/>
    </reaction>
</comment>
<evidence type="ECO:0000256" key="4">
    <source>
        <dbReference type="ARBA" id="ARBA00022438"/>
    </source>
</evidence>
<dbReference type="Pfam" id="PF02789">
    <property type="entry name" value="Peptidase_M17_N"/>
    <property type="match status" value="1"/>
</dbReference>
<keyword evidence="5 8" id="KW-0645">Protease</keyword>
<feature type="active site" evidence="8">
    <location>
        <position position="264"/>
    </location>
</feature>
<dbReference type="InterPro" id="IPR023042">
    <property type="entry name" value="Peptidase_M17_leu_NH2_pept"/>
</dbReference>
<evidence type="ECO:0000256" key="8">
    <source>
        <dbReference type="HAMAP-Rule" id="MF_00181"/>
    </source>
</evidence>
<feature type="binding site" evidence="8">
    <location>
        <position position="257"/>
    </location>
    <ligand>
        <name>Mn(2+)</name>
        <dbReference type="ChEBI" id="CHEBI:29035"/>
        <label>1</label>
    </ligand>
</feature>
<dbReference type="Gene3D" id="3.40.220.10">
    <property type="entry name" value="Leucine Aminopeptidase, subunit E, domain 1"/>
    <property type="match status" value="1"/>
</dbReference>
<keyword evidence="4 8" id="KW-0031">Aminopeptidase</keyword>
<dbReference type="STRING" id="980251.GCA_001642875_04950"/>
<dbReference type="GO" id="GO:0070006">
    <property type="term" value="F:metalloaminopeptidase activity"/>
    <property type="evidence" value="ECO:0007669"/>
    <property type="project" value="InterPro"/>
</dbReference>
<dbReference type="Pfam" id="PF00883">
    <property type="entry name" value="Peptidase_M17"/>
    <property type="match status" value="1"/>
</dbReference>
<dbReference type="PRINTS" id="PR00481">
    <property type="entry name" value="LAMNOPPTDASE"/>
</dbReference>
<dbReference type="InterPro" id="IPR008283">
    <property type="entry name" value="Peptidase_M17_N"/>
</dbReference>
<dbReference type="SUPFAM" id="SSF52949">
    <property type="entry name" value="Macro domain-like"/>
    <property type="match status" value="1"/>
</dbReference>
<dbReference type="KEGG" id="mff:MFFC18_49150"/>
<feature type="binding site" evidence="8">
    <location>
        <position position="336"/>
    </location>
    <ligand>
        <name>Mn(2+)</name>
        <dbReference type="ChEBI" id="CHEBI:29035"/>
        <label>1</label>
    </ligand>
</feature>
<sequence length="483" mass="51132">MKIEFTDSSVVEVEADAVVVGIWKDEPLEGPAKQLDDAIGGGLSRMIELEEVSADRYQATMMLAPSGIKAPVALVVGLGQQGQSDAAFSTRIGGVIAKSLAGKAREHIATFVDVPKVDEFVSGLLNGCVGQDLFLEKKKLFPIESVSISKSESVSSEAIDQGRVLGESVKLTRHLVNLPASDLYPESFADQIVKTGAESGFEVEVWDEERLERERCGALLAVGRASTRQSRLVIMRYNGGAEGDAPIGLVGKGVTFDSGGLSLKPSASMLDMKCDMAGAATVVGAMKAIAELGVKQNVFGFVGLAENMIAGDSFRLGDVLTARSGKTIEVHNTDAEGRLVLADTLDVAIENGVDRIVDLATLTGACVVALGLDTVGLMTNDDDWSDQVASAANECGEAVWPLPMFEEFAEQIKSPIADIKNTGGNRWGGAITAGKFLEEFVQDVPWVHLDIAGPSFAEKPKKWIDGGASGCMVRSLVRLIENA</sequence>
<comment type="catalytic activity">
    <reaction evidence="2 8">
        <text>Release of an N-terminal amino acid, preferentially leucine, but not glutamic or aspartic acids.</text>
        <dbReference type="EC" id="3.4.11.10"/>
    </reaction>
</comment>
<feature type="binding site" evidence="8">
    <location>
        <position position="275"/>
    </location>
    <ligand>
        <name>Mn(2+)</name>
        <dbReference type="ChEBI" id="CHEBI:29035"/>
        <label>2</label>
    </ligand>
</feature>
<evidence type="ECO:0000256" key="3">
    <source>
        <dbReference type="ARBA" id="ARBA00009528"/>
    </source>
</evidence>
<keyword evidence="6 8" id="KW-0378">Hydrolase</keyword>
<feature type="binding site" evidence="8">
    <location>
        <position position="252"/>
    </location>
    <ligand>
        <name>Mn(2+)</name>
        <dbReference type="ChEBI" id="CHEBI:29035"/>
        <label>2</label>
    </ligand>
</feature>
<comment type="cofactor">
    <cofactor evidence="8">
        <name>Mn(2+)</name>
        <dbReference type="ChEBI" id="CHEBI:29035"/>
    </cofactor>
    <text evidence="8">Binds 2 manganese ions per subunit.</text>
</comment>
<evidence type="ECO:0000259" key="9">
    <source>
        <dbReference type="PROSITE" id="PS00631"/>
    </source>
</evidence>
<dbReference type="GO" id="GO:0006508">
    <property type="term" value="P:proteolysis"/>
    <property type="evidence" value="ECO:0007669"/>
    <property type="project" value="UniProtKB-KW"/>
</dbReference>
<evidence type="ECO:0000256" key="6">
    <source>
        <dbReference type="ARBA" id="ARBA00022801"/>
    </source>
</evidence>
<keyword evidence="8" id="KW-0479">Metal-binding</keyword>
<dbReference type="InterPro" id="IPR011356">
    <property type="entry name" value="Leucine_aapep/pepB"/>
</dbReference>
<accession>A0A5B9PJU0</accession>
<feature type="domain" description="Cytosol aminopeptidase" evidence="9">
    <location>
        <begin position="332"/>
        <end position="339"/>
    </location>
</feature>
<feature type="binding site" evidence="8">
    <location>
        <position position="334"/>
    </location>
    <ligand>
        <name>Mn(2+)</name>
        <dbReference type="ChEBI" id="CHEBI:29035"/>
        <label>1</label>
    </ligand>
</feature>
<keyword evidence="7 8" id="KW-0464">Manganese</keyword>
<feature type="binding site" evidence="8">
    <location>
        <position position="336"/>
    </location>
    <ligand>
        <name>Mn(2+)</name>
        <dbReference type="ChEBI" id="CHEBI:29035"/>
        <label>2</label>
    </ligand>
</feature>
<dbReference type="EMBL" id="CP042912">
    <property type="protein sequence ID" value="QEG24992.1"/>
    <property type="molecule type" value="Genomic_DNA"/>
</dbReference>
<dbReference type="PROSITE" id="PS00631">
    <property type="entry name" value="CYTOSOL_AP"/>
    <property type="match status" value="1"/>
</dbReference>
<reference evidence="10 11" key="1">
    <citation type="submission" date="2019-08" db="EMBL/GenBank/DDBJ databases">
        <title>Deep-cultivation of Planctomycetes and their phenomic and genomic characterization uncovers novel biology.</title>
        <authorList>
            <person name="Wiegand S."/>
            <person name="Jogler M."/>
            <person name="Boedeker C."/>
            <person name="Pinto D."/>
            <person name="Vollmers J."/>
            <person name="Rivas-Marin E."/>
            <person name="Kohn T."/>
            <person name="Peeters S.H."/>
            <person name="Heuer A."/>
            <person name="Rast P."/>
            <person name="Oberbeckmann S."/>
            <person name="Bunk B."/>
            <person name="Jeske O."/>
            <person name="Meyerdierks A."/>
            <person name="Storesund J.E."/>
            <person name="Kallscheuer N."/>
            <person name="Luecker S."/>
            <person name="Lage O.M."/>
            <person name="Pohl T."/>
            <person name="Merkel B.J."/>
            <person name="Hornburger P."/>
            <person name="Mueller R.-W."/>
            <person name="Bruemmer F."/>
            <person name="Labrenz M."/>
            <person name="Spormann A.M."/>
            <person name="Op den Camp H."/>
            <person name="Overmann J."/>
            <person name="Amann R."/>
            <person name="Jetten M.S.M."/>
            <person name="Mascher T."/>
            <person name="Medema M.H."/>
            <person name="Devos D.P."/>
            <person name="Kaster A.-K."/>
            <person name="Ovreas L."/>
            <person name="Rohde M."/>
            <person name="Galperin M.Y."/>
            <person name="Jogler C."/>
        </authorList>
    </citation>
    <scope>NUCLEOTIDE SEQUENCE [LARGE SCALE GENOMIC DNA]</scope>
    <source>
        <strain evidence="10 11">FC18</strain>
    </source>
</reference>
<dbReference type="Gene3D" id="3.40.630.10">
    <property type="entry name" value="Zn peptidases"/>
    <property type="match status" value="1"/>
</dbReference>
<keyword evidence="8" id="KW-0963">Cytoplasm</keyword>
<dbReference type="EC" id="3.4.11.10" evidence="8"/>
<feature type="active site" evidence="8">
    <location>
        <position position="338"/>
    </location>
</feature>
<evidence type="ECO:0000313" key="11">
    <source>
        <dbReference type="Proteomes" id="UP000322214"/>
    </source>
</evidence>
<dbReference type="NCBIfam" id="NF002073">
    <property type="entry name" value="PRK00913.1-2"/>
    <property type="match status" value="1"/>
</dbReference>
<dbReference type="GO" id="GO:0005737">
    <property type="term" value="C:cytoplasm"/>
    <property type="evidence" value="ECO:0007669"/>
    <property type="project" value="UniProtKB-SubCell"/>
</dbReference>
<keyword evidence="11" id="KW-1185">Reference proteome</keyword>
<proteinExistence type="inferred from homology"/>
<dbReference type="EC" id="3.4.11.1" evidence="8"/>
<evidence type="ECO:0000256" key="1">
    <source>
        <dbReference type="ARBA" id="ARBA00000135"/>
    </source>
</evidence>
<dbReference type="HAMAP" id="MF_00181">
    <property type="entry name" value="Cytosol_peptidase_M17"/>
    <property type="match status" value="1"/>
</dbReference>
<organism evidence="10 11">
    <name type="scientific">Mariniblastus fucicola</name>
    <dbReference type="NCBI Taxonomy" id="980251"/>
    <lineage>
        <taxon>Bacteria</taxon>
        <taxon>Pseudomonadati</taxon>
        <taxon>Planctomycetota</taxon>
        <taxon>Planctomycetia</taxon>
        <taxon>Pirellulales</taxon>
        <taxon>Pirellulaceae</taxon>
        <taxon>Mariniblastus</taxon>
    </lineage>
</organism>
<evidence type="ECO:0000256" key="2">
    <source>
        <dbReference type="ARBA" id="ARBA00000967"/>
    </source>
</evidence>
<name>A0A5B9PJU0_9BACT</name>
<dbReference type="RefSeq" id="WP_075082747.1">
    <property type="nucleotide sequence ID" value="NZ_CP042912.1"/>
</dbReference>
<protein>
    <recommendedName>
        <fullName evidence="8">Probable cytosol aminopeptidase</fullName>
        <ecNumber evidence="8">3.4.11.1</ecNumber>
    </recommendedName>
    <alternativeName>
        <fullName evidence="8">Leucine aminopeptidase</fullName>
        <shortName evidence="8">LAP</shortName>
        <ecNumber evidence="8">3.4.11.10</ecNumber>
    </alternativeName>
    <alternativeName>
        <fullName evidence="8">Leucyl aminopeptidase</fullName>
    </alternativeName>
</protein>
<evidence type="ECO:0000313" key="10">
    <source>
        <dbReference type="EMBL" id="QEG24992.1"/>
    </source>
</evidence>
<dbReference type="OrthoDB" id="9809354at2"/>
<dbReference type="Proteomes" id="UP000322214">
    <property type="component" value="Chromosome"/>
</dbReference>
<comment type="subcellular location">
    <subcellularLocation>
        <location evidence="8">Cytoplasm</location>
    </subcellularLocation>
</comment>
<comment type="similarity">
    <text evidence="3 8">Belongs to the peptidase M17 family.</text>
</comment>
<dbReference type="InterPro" id="IPR000819">
    <property type="entry name" value="Peptidase_M17_C"/>
</dbReference>
<comment type="function">
    <text evidence="8">Presumably involved in the processing and regular turnover of intracellular proteins. Catalyzes the removal of unsubstituted N-terminal amino acids from various peptides.</text>
</comment>
<dbReference type="InterPro" id="IPR043472">
    <property type="entry name" value="Macro_dom-like"/>
</dbReference>
<dbReference type="SUPFAM" id="SSF53187">
    <property type="entry name" value="Zn-dependent exopeptidases"/>
    <property type="match status" value="1"/>
</dbReference>
<dbReference type="PANTHER" id="PTHR11963:SF23">
    <property type="entry name" value="CYTOSOL AMINOPEPTIDASE"/>
    <property type="match status" value="1"/>
</dbReference>
<dbReference type="GO" id="GO:0030145">
    <property type="term" value="F:manganese ion binding"/>
    <property type="evidence" value="ECO:0007669"/>
    <property type="project" value="UniProtKB-UniRule"/>
</dbReference>
<evidence type="ECO:0000256" key="5">
    <source>
        <dbReference type="ARBA" id="ARBA00022670"/>
    </source>
</evidence>
<evidence type="ECO:0000256" key="7">
    <source>
        <dbReference type="ARBA" id="ARBA00023211"/>
    </source>
</evidence>
<dbReference type="CDD" id="cd00433">
    <property type="entry name" value="Peptidase_M17"/>
    <property type="match status" value="1"/>
</dbReference>
<dbReference type="AlphaFoldDB" id="A0A5B9PJU0"/>
<gene>
    <name evidence="8 10" type="primary">pepA</name>
    <name evidence="10" type="ORF">MFFC18_49150</name>
</gene>
<dbReference type="PANTHER" id="PTHR11963">
    <property type="entry name" value="LEUCINE AMINOPEPTIDASE-RELATED"/>
    <property type="match status" value="1"/>
</dbReference>